<name>A0A084QFA3_STAC4</name>
<dbReference type="Proteomes" id="UP000028524">
    <property type="component" value="Unassembled WGS sequence"/>
</dbReference>
<dbReference type="InterPro" id="IPR000719">
    <property type="entry name" value="Prot_kinase_dom"/>
</dbReference>
<evidence type="ECO:0000256" key="8">
    <source>
        <dbReference type="ARBA" id="ARBA00048679"/>
    </source>
</evidence>
<keyword evidence="3" id="KW-0808">Transferase</keyword>
<dbReference type="GO" id="GO:0004674">
    <property type="term" value="F:protein serine/threonine kinase activity"/>
    <property type="evidence" value="ECO:0007669"/>
    <property type="project" value="UniProtKB-KW"/>
</dbReference>
<keyword evidence="6" id="KW-0067">ATP-binding</keyword>
<dbReference type="GO" id="GO:0050684">
    <property type="term" value="P:regulation of mRNA processing"/>
    <property type="evidence" value="ECO:0007669"/>
    <property type="project" value="TreeGrafter"/>
</dbReference>
<dbReference type="Gene3D" id="3.30.200.20">
    <property type="entry name" value="Phosphorylase Kinase, domain 1"/>
    <property type="match status" value="1"/>
</dbReference>
<dbReference type="PANTHER" id="PTHR47634">
    <property type="entry name" value="PROTEIN KINASE DOMAIN-CONTAINING PROTEIN-RELATED"/>
    <property type="match status" value="1"/>
</dbReference>
<evidence type="ECO:0000256" key="6">
    <source>
        <dbReference type="ARBA" id="ARBA00022840"/>
    </source>
</evidence>
<dbReference type="Gene3D" id="3.50.50.60">
    <property type="entry name" value="FAD/NAD(P)-binding domain"/>
    <property type="match status" value="1"/>
</dbReference>
<dbReference type="PROSITE" id="PS00108">
    <property type="entry name" value="PROTEIN_KINASE_ST"/>
    <property type="match status" value="1"/>
</dbReference>
<sequence>MEDPVVRSGQFAADDTALMHCPQGLSSEVEQNPHVVVEEGTERYCAGDFHPVYIGDVYNGRYEVLNKIGYGMYSTVWLVRDLRNDGTPRTTYKTLKILSAFCYNQGHDTFEKEILLHLREGDQCHAGYSLINHLLDDFLHDGPNGTHVCLVFHLIGDTLASFGLLFHAHMLPNIVMRRFMIQLLLALDYAHNHGVIHTDIKADNIFLKFRDYSLIENAFLTEVPIPKQDRTEEQYTVVPSYALHNYYFTKDDIENLGEFDIVLGDWGVSSWKTKQLCELIQPVLLRSPEVLVGAPWNEKADFWNLGAVLLEIFRTIMMFTGEAPPDGHYELRQHLAEIVGLFGPFPKTLLDRGDQELVEDMFDDKGYVKNVALGLISGLGAEGRTPGLSPELREAFVSFLRAIMVINPEQRPEPIELLMHPWLHAIRPGVGNCQRGTNGSGEDGENSDDAESDISAEIRNYWKGVTQKCDVCQYAKSRRRVEDIHWDIEASKWTVVIKRTNSDGTLSEKDDVVLSAVRNGAMGFQLAASVQKTGGHLDHYNRGKTWTANSRADDDRMLVPQPIPVITRLGHMFGFPQRAGGLILAQL</sequence>
<evidence type="ECO:0000259" key="9">
    <source>
        <dbReference type="PROSITE" id="PS50011"/>
    </source>
</evidence>
<evidence type="ECO:0000313" key="10">
    <source>
        <dbReference type="EMBL" id="KFA62638.1"/>
    </source>
</evidence>
<dbReference type="EMBL" id="KL660784">
    <property type="protein sequence ID" value="KFA62638.1"/>
    <property type="molecule type" value="Genomic_DNA"/>
</dbReference>
<dbReference type="HOGENOM" id="CLU_464743_0_0_1"/>
<dbReference type="GO" id="GO:0000245">
    <property type="term" value="P:spliceosomal complex assembly"/>
    <property type="evidence" value="ECO:0007669"/>
    <property type="project" value="TreeGrafter"/>
</dbReference>
<protein>
    <recommendedName>
        <fullName evidence="1">non-specific serine/threonine protein kinase</fullName>
        <ecNumber evidence="1">2.7.11.1</ecNumber>
    </recommendedName>
</protein>
<dbReference type="GO" id="GO:0005524">
    <property type="term" value="F:ATP binding"/>
    <property type="evidence" value="ECO:0007669"/>
    <property type="project" value="UniProtKB-KW"/>
</dbReference>
<dbReference type="Gene3D" id="1.10.510.10">
    <property type="entry name" value="Transferase(Phosphotransferase) domain 1"/>
    <property type="match status" value="1"/>
</dbReference>
<dbReference type="InParanoid" id="A0A084QFA3"/>
<evidence type="ECO:0000256" key="4">
    <source>
        <dbReference type="ARBA" id="ARBA00022741"/>
    </source>
</evidence>
<dbReference type="PROSITE" id="PS50011">
    <property type="entry name" value="PROTEIN_KINASE_DOM"/>
    <property type="match status" value="1"/>
</dbReference>
<dbReference type="AlphaFoldDB" id="A0A084QFA3"/>
<keyword evidence="2" id="KW-0723">Serine/threonine-protein kinase</keyword>
<organism evidence="10 11">
    <name type="scientific">Stachybotrys chlorohalonatus (strain IBT 40285)</name>
    <dbReference type="NCBI Taxonomy" id="1283841"/>
    <lineage>
        <taxon>Eukaryota</taxon>
        <taxon>Fungi</taxon>
        <taxon>Dikarya</taxon>
        <taxon>Ascomycota</taxon>
        <taxon>Pezizomycotina</taxon>
        <taxon>Sordariomycetes</taxon>
        <taxon>Hypocreomycetidae</taxon>
        <taxon>Hypocreales</taxon>
        <taxon>Stachybotryaceae</taxon>
        <taxon>Stachybotrys</taxon>
    </lineage>
</organism>
<dbReference type="SUPFAM" id="SSF56112">
    <property type="entry name" value="Protein kinase-like (PK-like)"/>
    <property type="match status" value="1"/>
</dbReference>
<dbReference type="STRING" id="1283841.A0A084QFA3"/>
<proteinExistence type="predicted"/>
<dbReference type="SMART" id="SM00220">
    <property type="entry name" value="S_TKc"/>
    <property type="match status" value="1"/>
</dbReference>
<keyword evidence="4" id="KW-0547">Nucleotide-binding</keyword>
<dbReference type="InterPro" id="IPR008271">
    <property type="entry name" value="Ser/Thr_kinase_AS"/>
</dbReference>
<feature type="domain" description="Protein kinase" evidence="9">
    <location>
        <begin position="62"/>
        <end position="423"/>
    </location>
</feature>
<comment type="catalytic activity">
    <reaction evidence="8">
        <text>L-seryl-[protein] + ATP = O-phospho-L-seryl-[protein] + ADP + H(+)</text>
        <dbReference type="Rhea" id="RHEA:17989"/>
        <dbReference type="Rhea" id="RHEA-COMP:9863"/>
        <dbReference type="Rhea" id="RHEA-COMP:11604"/>
        <dbReference type="ChEBI" id="CHEBI:15378"/>
        <dbReference type="ChEBI" id="CHEBI:29999"/>
        <dbReference type="ChEBI" id="CHEBI:30616"/>
        <dbReference type="ChEBI" id="CHEBI:83421"/>
        <dbReference type="ChEBI" id="CHEBI:456216"/>
        <dbReference type="EC" id="2.7.11.1"/>
    </reaction>
</comment>
<dbReference type="InterPro" id="IPR051334">
    <property type="entry name" value="SRPK"/>
</dbReference>
<gene>
    <name evidence="10" type="ORF">S40285_08030</name>
</gene>
<dbReference type="OrthoDB" id="5979581at2759"/>
<evidence type="ECO:0000256" key="7">
    <source>
        <dbReference type="ARBA" id="ARBA00047899"/>
    </source>
</evidence>
<reference evidence="10 11" key="1">
    <citation type="journal article" date="2014" name="BMC Genomics">
        <title>Comparative genome sequencing reveals chemotype-specific gene clusters in the toxigenic black mold Stachybotrys.</title>
        <authorList>
            <person name="Semeiks J."/>
            <person name="Borek D."/>
            <person name="Otwinowski Z."/>
            <person name="Grishin N.V."/>
        </authorList>
    </citation>
    <scope>NUCLEOTIDE SEQUENCE [LARGE SCALE GENOMIC DNA]</scope>
    <source>
        <strain evidence="10 11">IBT 40285</strain>
    </source>
</reference>
<comment type="catalytic activity">
    <reaction evidence="7">
        <text>L-threonyl-[protein] + ATP = O-phospho-L-threonyl-[protein] + ADP + H(+)</text>
        <dbReference type="Rhea" id="RHEA:46608"/>
        <dbReference type="Rhea" id="RHEA-COMP:11060"/>
        <dbReference type="Rhea" id="RHEA-COMP:11605"/>
        <dbReference type="ChEBI" id="CHEBI:15378"/>
        <dbReference type="ChEBI" id="CHEBI:30013"/>
        <dbReference type="ChEBI" id="CHEBI:30616"/>
        <dbReference type="ChEBI" id="CHEBI:61977"/>
        <dbReference type="ChEBI" id="CHEBI:456216"/>
        <dbReference type="EC" id="2.7.11.1"/>
    </reaction>
</comment>
<dbReference type="InterPro" id="IPR036188">
    <property type="entry name" value="FAD/NAD-bd_sf"/>
</dbReference>
<evidence type="ECO:0000256" key="1">
    <source>
        <dbReference type="ARBA" id="ARBA00012513"/>
    </source>
</evidence>
<evidence type="ECO:0000256" key="3">
    <source>
        <dbReference type="ARBA" id="ARBA00022679"/>
    </source>
</evidence>
<evidence type="ECO:0000256" key="2">
    <source>
        <dbReference type="ARBA" id="ARBA00022527"/>
    </source>
</evidence>
<dbReference type="Pfam" id="PF00069">
    <property type="entry name" value="Pkinase"/>
    <property type="match status" value="1"/>
</dbReference>
<accession>A0A084QFA3</accession>
<keyword evidence="11" id="KW-1185">Reference proteome</keyword>
<keyword evidence="5" id="KW-0418">Kinase</keyword>
<evidence type="ECO:0000313" key="11">
    <source>
        <dbReference type="Proteomes" id="UP000028524"/>
    </source>
</evidence>
<evidence type="ECO:0000256" key="5">
    <source>
        <dbReference type="ARBA" id="ARBA00022777"/>
    </source>
</evidence>
<dbReference type="InterPro" id="IPR011009">
    <property type="entry name" value="Kinase-like_dom_sf"/>
</dbReference>
<dbReference type="EC" id="2.7.11.1" evidence="1"/>
<dbReference type="PANTHER" id="PTHR47634:SF9">
    <property type="entry name" value="PROTEIN KINASE DOMAIN-CONTAINING PROTEIN-RELATED"/>
    <property type="match status" value="1"/>
</dbReference>